<evidence type="ECO:0000256" key="11">
    <source>
        <dbReference type="ARBA" id="ARBA00051345"/>
    </source>
</evidence>
<evidence type="ECO:0000256" key="3">
    <source>
        <dbReference type="ARBA" id="ARBA00004991"/>
    </source>
</evidence>
<dbReference type="InterPro" id="IPR033453">
    <property type="entry name" value="Glyco_hydro_30_TIM-barrel"/>
</dbReference>
<dbReference type="SUPFAM" id="SSF51445">
    <property type="entry name" value="(Trans)glycosidases"/>
    <property type="match status" value="1"/>
</dbReference>
<evidence type="ECO:0000256" key="2">
    <source>
        <dbReference type="ARBA" id="ARBA00004760"/>
    </source>
</evidence>
<comment type="catalytic activity">
    <reaction evidence="11">
        <text>an N-acyl-1-beta-D-glucosyl-15-methylhexadecasphing-4-enine + H2O = an N-acyl-15-methylhexadecasphing-4-enine + D-glucose</text>
        <dbReference type="Rhea" id="RHEA:34755"/>
        <dbReference type="ChEBI" id="CHEBI:4167"/>
        <dbReference type="ChEBI" id="CHEBI:15377"/>
        <dbReference type="ChEBI" id="CHEBI:70815"/>
        <dbReference type="ChEBI" id="CHEBI:70846"/>
    </reaction>
    <physiologicalReaction direction="left-to-right" evidence="11">
        <dbReference type="Rhea" id="RHEA:34756"/>
    </physiologicalReaction>
</comment>
<dbReference type="GO" id="GO:0006914">
    <property type="term" value="P:autophagy"/>
    <property type="evidence" value="ECO:0007669"/>
    <property type="project" value="UniProtKB-ARBA"/>
</dbReference>
<dbReference type="GO" id="GO:0008202">
    <property type="term" value="P:steroid metabolic process"/>
    <property type="evidence" value="ECO:0007669"/>
    <property type="project" value="UniProtKB-ARBA"/>
</dbReference>
<dbReference type="Gene3D" id="2.60.40.1180">
    <property type="entry name" value="Golgi alpha-mannosidase II"/>
    <property type="match status" value="1"/>
</dbReference>
<dbReference type="GO" id="GO:0007040">
    <property type="term" value="P:lysosome organization"/>
    <property type="evidence" value="ECO:0007669"/>
    <property type="project" value="UniProtKB-ARBA"/>
</dbReference>
<dbReference type="GO" id="GO:0006680">
    <property type="term" value="P:glucosylceramide catabolic process"/>
    <property type="evidence" value="ECO:0007669"/>
    <property type="project" value="TreeGrafter"/>
</dbReference>
<dbReference type="GO" id="GO:0010605">
    <property type="term" value="P:negative regulation of macromolecule metabolic process"/>
    <property type="evidence" value="ECO:0007669"/>
    <property type="project" value="UniProtKB-ARBA"/>
</dbReference>
<dbReference type="GO" id="GO:0016758">
    <property type="term" value="F:hexosyltransferase activity"/>
    <property type="evidence" value="ECO:0007669"/>
    <property type="project" value="UniProtKB-ARBA"/>
</dbReference>
<keyword evidence="17" id="KW-1185">Reference proteome</keyword>
<evidence type="ECO:0000259" key="15">
    <source>
        <dbReference type="Pfam" id="PF17189"/>
    </source>
</evidence>
<keyword evidence="8 12" id="KW-0746">Sphingolipid metabolism</keyword>
<reference evidence="17" key="1">
    <citation type="submission" date="2017-01" db="EMBL/GenBank/DDBJ databases">
        <title>Comparative genomics of anhydrobiosis in the tardigrade Hypsibius dujardini.</title>
        <authorList>
            <person name="Yoshida Y."/>
            <person name="Koutsovoulos G."/>
            <person name="Laetsch D."/>
            <person name="Stevens L."/>
            <person name="Kumar S."/>
            <person name="Horikawa D."/>
            <person name="Ishino K."/>
            <person name="Komine S."/>
            <person name="Tomita M."/>
            <person name="Blaxter M."/>
            <person name="Arakawa K."/>
        </authorList>
    </citation>
    <scope>NUCLEOTIDE SEQUENCE [LARGE SCALE GENOMIC DNA]</scope>
    <source>
        <strain evidence="17">Z151</strain>
    </source>
</reference>
<dbReference type="PANTHER" id="PTHR11069:SF23">
    <property type="entry name" value="LYSOSOMAL ACID GLUCOSYLCERAMIDASE"/>
    <property type="match status" value="1"/>
</dbReference>
<comment type="catalytic activity">
    <reaction evidence="10">
        <text>a beta-D-glucosylceramide + H2O = an N-acyl-sphingoid base + D-glucose</text>
        <dbReference type="Rhea" id="RHEA:81447"/>
        <dbReference type="ChEBI" id="CHEBI:4167"/>
        <dbReference type="ChEBI" id="CHEBI:15377"/>
        <dbReference type="ChEBI" id="CHEBI:83264"/>
        <dbReference type="ChEBI" id="CHEBI:83273"/>
    </reaction>
    <physiologicalReaction direction="left-to-right" evidence="10">
        <dbReference type="Rhea" id="RHEA:81448"/>
    </physiologicalReaction>
</comment>
<comment type="catalytic activity">
    <reaction evidence="1">
        <text>a beta-D-glucosyl-(1&lt;-&gt;1')-N-acylsphing-4-enine + H2O = an N-acylsphing-4-enine + D-glucose</text>
        <dbReference type="Rhea" id="RHEA:13269"/>
        <dbReference type="ChEBI" id="CHEBI:4167"/>
        <dbReference type="ChEBI" id="CHEBI:15377"/>
        <dbReference type="ChEBI" id="CHEBI:22801"/>
        <dbReference type="ChEBI" id="CHEBI:52639"/>
        <dbReference type="EC" id="3.2.1.45"/>
    </reaction>
    <physiologicalReaction direction="left-to-right" evidence="1">
        <dbReference type="Rhea" id="RHEA:13270"/>
    </physiologicalReaction>
</comment>
<sequence length="550" mass="60006">MEKRYLLFICLSILTFCLAADASNAEAARPCNGRRYSEGDSIVCVCSGTYCDDLTPIVQGDIPAGQFLSYRSSRSGDRFLAVKGTIQPNGTRQTDDGTDPTGAVVDAVFTISNAGSYQSLIGFGGAMTDAAAINIMSLSEAARKSLLDSYYSETGSEYSVGRVPMASCDFSTHVYSYDETPGDFDLKDFKLTTEDLDMKIPLLKQAQATAKAPLKIFGSVWTAPAWLKTSGRENTSGQLIGQAGDKYHKTWAQYFVKFVQSYEAQNVSIWGLTTQNEPIDGYIPMFPFQALGFTPASQRDFIAKDLGPALAAANLQHLKLIIMDDQRFLLPNWADTVLADDTAAGFVDGIGVHWYFDGLTPASVLTKTHNRHPDKFILSTEACQGSGIGQHKVILGDWSRGESYAQDIIENLQNWVGGWVDWNLALNTEGGPNWAKNQVDSPIIVNATADEFYKQPMYYALAHFSKFLPPNSVILKSNLASTTNPWGVKRVSKASGLQIVAAQRPDGGLVTMVMNKGKKDVTLKVVDGPGGGRSFVVTVQARSIQSFVWW</sequence>
<proteinExistence type="inferred from homology"/>
<evidence type="ECO:0000259" key="14">
    <source>
        <dbReference type="Pfam" id="PF02055"/>
    </source>
</evidence>
<dbReference type="EMBL" id="MTYJ01000016">
    <property type="protein sequence ID" value="OQV22608.1"/>
    <property type="molecule type" value="Genomic_DNA"/>
</dbReference>
<dbReference type="GO" id="GO:0016241">
    <property type="term" value="P:regulation of macroautophagy"/>
    <property type="evidence" value="ECO:0007669"/>
    <property type="project" value="UniProtKB-ARBA"/>
</dbReference>
<dbReference type="PANTHER" id="PTHR11069">
    <property type="entry name" value="GLUCOSYLCERAMIDASE"/>
    <property type="match status" value="1"/>
</dbReference>
<comment type="similarity">
    <text evidence="4 12">Belongs to the glycosyl hydrolase 30 family.</text>
</comment>
<evidence type="ECO:0000313" key="16">
    <source>
        <dbReference type="EMBL" id="OQV22608.1"/>
    </source>
</evidence>
<dbReference type="SUPFAM" id="SSF51011">
    <property type="entry name" value="Glycosyl hydrolase domain"/>
    <property type="match status" value="1"/>
</dbReference>
<evidence type="ECO:0000256" key="1">
    <source>
        <dbReference type="ARBA" id="ARBA00001013"/>
    </source>
</evidence>
<evidence type="ECO:0000256" key="5">
    <source>
        <dbReference type="ARBA" id="ARBA00012658"/>
    </source>
</evidence>
<gene>
    <name evidence="16" type="ORF">BV898_03433</name>
</gene>
<feature type="domain" description="Glycosyl hydrolase family 30 beta sandwich" evidence="15">
    <location>
        <begin position="493"/>
        <end position="547"/>
    </location>
</feature>
<feature type="signal peptide" evidence="13">
    <location>
        <begin position="1"/>
        <end position="19"/>
    </location>
</feature>
<dbReference type="PRINTS" id="PR00843">
    <property type="entry name" value="GLHYDRLASE30"/>
</dbReference>
<name>A0A1W0X5A8_HYPEX</name>
<dbReference type="Gene3D" id="3.20.20.80">
    <property type="entry name" value="Glycosidases"/>
    <property type="match status" value="1"/>
</dbReference>
<keyword evidence="9 12" id="KW-0443">Lipid metabolism</keyword>
<evidence type="ECO:0000256" key="7">
    <source>
        <dbReference type="ARBA" id="ARBA00022801"/>
    </source>
</evidence>
<organism evidence="16 17">
    <name type="scientific">Hypsibius exemplaris</name>
    <name type="common">Freshwater tardigrade</name>
    <dbReference type="NCBI Taxonomy" id="2072580"/>
    <lineage>
        <taxon>Eukaryota</taxon>
        <taxon>Metazoa</taxon>
        <taxon>Ecdysozoa</taxon>
        <taxon>Tardigrada</taxon>
        <taxon>Eutardigrada</taxon>
        <taxon>Parachela</taxon>
        <taxon>Hypsibioidea</taxon>
        <taxon>Hypsibiidae</taxon>
        <taxon>Hypsibius</taxon>
    </lineage>
</organism>
<dbReference type="InterPro" id="IPR017853">
    <property type="entry name" value="GH"/>
</dbReference>
<accession>A0A1W0X5A8</accession>
<dbReference type="GO" id="GO:0042391">
    <property type="term" value="P:regulation of membrane potential"/>
    <property type="evidence" value="ECO:0007669"/>
    <property type="project" value="UniProtKB-ARBA"/>
</dbReference>
<evidence type="ECO:0000256" key="8">
    <source>
        <dbReference type="ARBA" id="ARBA00022919"/>
    </source>
</evidence>
<dbReference type="OrthoDB" id="2160638at2759"/>
<feature type="domain" description="Glycosyl hydrolase family 30 TIM-barrel" evidence="14">
    <location>
        <begin position="122"/>
        <end position="468"/>
    </location>
</feature>
<dbReference type="GO" id="GO:0005102">
    <property type="term" value="F:signaling receptor binding"/>
    <property type="evidence" value="ECO:0007669"/>
    <property type="project" value="UniProtKB-ARBA"/>
</dbReference>
<evidence type="ECO:0000256" key="9">
    <source>
        <dbReference type="ARBA" id="ARBA00023098"/>
    </source>
</evidence>
<dbReference type="GO" id="GO:0030163">
    <property type="term" value="P:protein catabolic process"/>
    <property type="evidence" value="ECO:0007669"/>
    <property type="project" value="UniProtKB-ARBA"/>
</dbReference>
<dbReference type="GO" id="GO:0006066">
    <property type="term" value="P:alcohol metabolic process"/>
    <property type="evidence" value="ECO:0007669"/>
    <property type="project" value="UniProtKB-ARBA"/>
</dbReference>
<comment type="caution">
    <text evidence="16">The sequence shown here is derived from an EMBL/GenBank/DDBJ whole genome shotgun (WGS) entry which is preliminary data.</text>
</comment>
<dbReference type="Proteomes" id="UP000192578">
    <property type="component" value="Unassembled WGS sequence"/>
</dbReference>
<dbReference type="GO" id="GO:0004348">
    <property type="term" value="F:glucosylceramidase activity"/>
    <property type="evidence" value="ECO:0007669"/>
    <property type="project" value="UniProtKB-EC"/>
</dbReference>
<evidence type="ECO:0000256" key="4">
    <source>
        <dbReference type="ARBA" id="ARBA00005382"/>
    </source>
</evidence>
<dbReference type="Pfam" id="PF02055">
    <property type="entry name" value="Glyco_hydro_30"/>
    <property type="match status" value="1"/>
</dbReference>
<dbReference type="GO" id="GO:0032006">
    <property type="term" value="P:regulation of TOR signaling"/>
    <property type="evidence" value="ECO:0007669"/>
    <property type="project" value="UniProtKB-ARBA"/>
</dbReference>
<dbReference type="AlphaFoldDB" id="A0A1W0X5A8"/>
<evidence type="ECO:0000256" key="6">
    <source>
        <dbReference type="ARBA" id="ARBA00022729"/>
    </source>
</evidence>
<keyword evidence="6 13" id="KW-0732">Signal</keyword>
<dbReference type="GO" id="GO:0051246">
    <property type="term" value="P:regulation of protein metabolic process"/>
    <property type="evidence" value="ECO:0007669"/>
    <property type="project" value="UniProtKB-ARBA"/>
</dbReference>
<dbReference type="GO" id="GO:0005764">
    <property type="term" value="C:lysosome"/>
    <property type="evidence" value="ECO:0007669"/>
    <property type="project" value="UniProtKB-ARBA"/>
</dbReference>
<comment type="pathway">
    <text evidence="2">Lipid metabolism; sphingolipid metabolism.</text>
</comment>
<evidence type="ECO:0000313" key="17">
    <source>
        <dbReference type="Proteomes" id="UP000192578"/>
    </source>
</evidence>
<evidence type="ECO:0000256" key="10">
    <source>
        <dbReference type="ARBA" id="ARBA00050474"/>
    </source>
</evidence>
<dbReference type="FunFam" id="3.20.20.80:FF:000030">
    <property type="entry name" value="Lysosomal acid glucosylceramidase"/>
    <property type="match status" value="1"/>
</dbReference>
<dbReference type="InterPro" id="IPR013780">
    <property type="entry name" value="Glyco_hydro_b"/>
</dbReference>
<comment type="pathway">
    <text evidence="3">Sphingolipid metabolism.</text>
</comment>
<dbReference type="InterPro" id="IPR001139">
    <property type="entry name" value="Glyco_hydro_30"/>
</dbReference>
<keyword evidence="7 12" id="KW-0378">Hydrolase</keyword>
<evidence type="ECO:0000256" key="12">
    <source>
        <dbReference type="RuleBase" id="RU361188"/>
    </source>
</evidence>
<dbReference type="EC" id="3.2.1.45" evidence="5 12"/>
<keyword evidence="12" id="KW-0326">Glycosidase</keyword>
<dbReference type="GO" id="GO:0005774">
    <property type="term" value="C:vacuolar membrane"/>
    <property type="evidence" value="ECO:0007669"/>
    <property type="project" value="UniProtKB-ARBA"/>
</dbReference>
<evidence type="ECO:0000256" key="13">
    <source>
        <dbReference type="SAM" id="SignalP"/>
    </source>
</evidence>
<dbReference type="InterPro" id="IPR033452">
    <property type="entry name" value="GH30_C"/>
</dbReference>
<protein>
    <recommendedName>
        <fullName evidence="5 12">Glucosylceramidase</fullName>
        <ecNumber evidence="5 12">3.2.1.45</ecNumber>
    </recommendedName>
</protein>
<feature type="chain" id="PRO_5012076959" description="Glucosylceramidase" evidence="13">
    <location>
        <begin position="20"/>
        <end position="550"/>
    </location>
</feature>
<dbReference type="Pfam" id="PF17189">
    <property type="entry name" value="Glyco_hydro_30C"/>
    <property type="match status" value="1"/>
</dbReference>